<dbReference type="Proteomes" id="UP000523601">
    <property type="component" value="Unassembled WGS sequence"/>
</dbReference>
<accession>A0ABX2PG93</accession>
<proteinExistence type="predicted"/>
<gene>
    <name evidence="2" type="ORF">HJ526_11885</name>
</gene>
<dbReference type="EMBL" id="JABCJD010000005">
    <property type="protein sequence ID" value="NVO28126.1"/>
    <property type="molecule type" value="Genomic_DNA"/>
</dbReference>
<keyword evidence="3" id="KW-1185">Reference proteome</keyword>
<reference evidence="2 3" key="1">
    <citation type="submission" date="2020-04" db="EMBL/GenBank/DDBJ databases">
        <title>Donghicola sp., a member of the Rhodobacteraceae family isolated from mangrove forest in Thailand.</title>
        <authorList>
            <person name="Charoenyingcharoen P."/>
            <person name="Yukphan P."/>
        </authorList>
    </citation>
    <scope>NUCLEOTIDE SEQUENCE [LARGE SCALE GENOMIC DNA]</scope>
    <source>
        <strain evidence="2 3">C2-DW-16</strain>
    </source>
</reference>
<dbReference type="RefSeq" id="WP_176854720.1">
    <property type="nucleotide sequence ID" value="NZ_JABCJD010000005.1"/>
</dbReference>
<evidence type="ECO:0000256" key="1">
    <source>
        <dbReference type="SAM" id="Phobius"/>
    </source>
</evidence>
<sequence length="159" mass="16041">MGAAMACTSDLGARFLTQTMRVDRISGAGAELVAPRLSGCASCATKAGCGTAVLNGQAAPLRVTVPDQRALRVGDEVTVAMPAGRFAGLAMLAYLLPPLAVAAVVGVMDQIGAPDFATIAAVLPVLGAAMVPLYLAERRAKGAPELQIIAVERPTGATP</sequence>
<feature type="transmembrane region" description="Helical" evidence="1">
    <location>
        <begin position="86"/>
        <end position="105"/>
    </location>
</feature>
<dbReference type="PANTHER" id="PTHR35867:SF1">
    <property type="entry name" value="PROTEIN RSEC"/>
    <property type="match status" value="1"/>
</dbReference>
<organism evidence="2 3">
    <name type="scientific">Donghicola mangrovi</name>
    <dbReference type="NCBI Taxonomy" id="2729614"/>
    <lineage>
        <taxon>Bacteria</taxon>
        <taxon>Pseudomonadati</taxon>
        <taxon>Pseudomonadota</taxon>
        <taxon>Alphaproteobacteria</taxon>
        <taxon>Rhodobacterales</taxon>
        <taxon>Roseobacteraceae</taxon>
        <taxon>Donghicola</taxon>
    </lineage>
</organism>
<keyword evidence="1" id="KW-0472">Membrane</keyword>
<evidence type="ECO:0000313" key="3">
    <source>
        <dbReference type="Proteomes" id="UP000523601"/>
    </source>
</evidence>
<dbReference type="Pfam" id="PF04246">
    <property type="entry name" value="RseC_MucC"/>
    <property type="match status" value="1"/>
</dbReference>
<protein>
    <submittedName>
        <fullName evidence="2">SoxR reducing system RseC family protein</fullName>
    </submittedName>
</protein>
<dbReference type="PANTHER" id="PTHR35867">
    <property type="entry name" value="PROTEIN RSEC"/>
    <property type="match status" value="1"/>
</dbReference>
<evidence type="ECO:0000313" key="2">
    <source>
        <dbReference type="EMBL" id="NVO28126.1"/>
    </source>
</evidence>
<comment type="caution">
    <text evidence="2">The sequence shown here is derived from an EMBL/GenBank/DDBJ whole genome shotgun (WGS) entry which is preliminary data.</text>
</comment>
<keyword evidence="1" id="KW-0812">Transmembrane</keyword>
<keyword evidence="1" id="KW-1133">Transmembrane helix</keyword>
<dbReference type="InterPro" id="IPR007359">
    <property type="entry name" value="SigmaE_reg_RseC_MucC"/>
</dbReference>
<name>A0ABX2PG93_9RHOB</name>
<feature type="transmembrane region" description="Helical" evidence="1">
    <location>
        <begin position="117"/>
        <end position="136"/>
    </location>
</feature>